<keyword evidence="2" id="KW-1185">Reference proteome</keyword>
<dbReference type="EMBL" id="JAPDPI010000051">
    <property type="protein sequence ID" value="MCW3807583.1"/>
    <property type="molecule type" value="Genomic_DNA"/>
</dbReference>
<name>A0AAE3MGU4_9BACT</name>
<reference evidence="1" key="1">
    <citation type="submission" date="2022-10" db="EMBL/GenBank/DDBJ databases">
        <authorList>
            <person name="Yu W.X."/>
        </authorList>
    </citation>
    <scope>NUCLEOTIDE SEQUENCE</scope>
    <source>
        <strain evidence="1">D04</strain>
    </source>
</reference>
<comment type="caution">
    <text evidence="1">The sequence shown here is derived from an EMBL/GenBank/DDBJ whole genome shotgun (WGS) entry which is preliminary data.</text>
</comment>
<protein>
    <recommendedName>
        <fullName evidence="3">Outer membrane protein beta-barrel domain-containing protein</fullName>
    </recommendedName>
</protein>
<proteinExistence type="predicted"/>
<accession>A0AAE3MGU4</accession>
<gene>
    <name evidence="1" type="ORF">OM074_18295</name>
</gene>
<evidence type="ECO:0008006" key="3">
    <source>
        <dbReference type="Google" id="ProtNLM"/>
    </source>
</evidence>
<dbReference type="Proteomes" id="UP001207408">
    <property type="component" value="Unassembled WGS sequence"/>
</dbReference>
<organism evidence="1 2">
    <name type="scientific">Plebeiibacterium marinum</name>
    <dbReference type="NCBI Taxonomy" id="2992111"/>
    <lineage>
        <taxon>Bacteria</taxon>
        <taxon>Pseudomonadati</taxon>
        <taxon>Bacteroidota</taxon>
        <taxon>Bacteroidia</taxon>
        <taxon>Marinilabiliales</taxon>
        <taxon>Marinilabiliaceae</taxon>
        <taxon>Plebeiibacterium</taxon>
    </lineage>
</organism>
<evidence type="ECO:0000313" key="1">
    <source>
        <dbReference type="EMBL" id="MCW3807583.1"/>
    </source>
</evidence>
<sequence>MRKLFFIMVTLAVTGVTVDSVYAQELHHHHESIHENEEHGKHKLSVYGGFTHVDAAFYEHETHEESTGKWIPTLGLEYFYTLSHKFDIGLLADMELDEYFIQVNNERELLRNNIVVATAVLRYKPMKRVGIFAGPGVETEFIEDEDSESFFVAKVGIDYEVEIAHGWELTPVFSYDFKEHYSSYSFGISLGKRF</sequence>
<dbReference type="AlphaFoldDB" id="A0AAE3MGU4"/>
<dbReference type="RefSeq" id="WP_301202014.1">
    <property type="nucleotide sequence ID" value="NZ_JAPDPI010000051.1"/>
</dbReference>
<evidence type="ECO:0000313" key="2">
    <source>
        <dbReference type="Proteomes" id="UP001207408"/>
    </source>
</evidence>